<dbReference type="GO" id="GO:0039660">
    <property type="term" value="F:structural constituent of virion"/>
    <property type="evidence" value="ECO:0007669"/>
    <property type="project" value="UniProtKB-KW"/>
</dbReference>
<feature type="domain" description="Matrix protein N-terminal" evidence="5">
    <location>
        <begin position="9"/>
        <end position="183"/>
    </location>
</feature>
<keyword evidence="3" id="KW-0946">Virion</keyword>
<evidence type="ECO:0000259" key="6">
    <source>
        <dbReference type="Pfam" id="PF23765"/>
    </source>
</evidence>
<evidence type="ECO:0000313" key="8">
    <source>
        <dbReference type="EMBL" id="BAW94659.1"/>
    </source>
</evidence>
<gene>
    <name evidence="7" type="primary">M</name>
</gene>
<evidence type="ECO:0000313" key="9">
    <source>
        <dbReference type="EMBL" id="BBJ77940.1"/>
    </source>
</evidence>
<dbReference type="InterPro" id="IPR042539">
    <property type="entry name" value="Matrix_C"/>
</dbReference>
<dbReference type="EMBL" id="LC477695">
    <property type="protein sequence ID" value="BBJ77975.1"/>
    <property type="molecule type" value="Viral_cRNA"/>
</dbReference>
<evidence type="ECO:0000313" key="7">
    <source>
        <dbReference type="EMBL" id="BAW94652.1"/>
    </source>
</evidence>
<dbReference type="EMBL" id="LC477694">
    <property type="protein sequence ID" value="BBJ77968.1"/>
    <property type="molecule type" value="Viral_cRNA"/>
</dbReference>
<dbReference type="Pfam" id="PF23765">
    <property type="entry name" value="Matrix_Paramyxo_C"/>
    <property type="match status" value="1"/>
</dbReference>
<dbReference type="EMBL" id="LC477691">
    <property type="protein sequence ID" value="BBJ77947.1"/>
    <property type="molecule type" value="Viral_cRNA"/>
</dbReference>
<dbReference type="EMBL" id="LC187310">
    <property type="protein sequence ID" value="BAW94659.1"/>
    <property type="molecule type" value="Viral_cRNA"/>
</dbReference>
<dbReference type="InterPro" id="IPR000982">
    <property type="entry name" value="Matrix_Paramyxo_N"/>
</dbReference>
<evidence type="ECO:0000256" key="4">
    <source>
        <dbReference type="ARBA" id="ARBA00023311"/>
    </source>
</evidence>
<feature type="domain" description="Matrix protein C-terminal Paramyxoviridae" evidence="6">
    <location>
        <begin position="188"/>
        <end position="351"/>
    </location>
</feature>
<dbReference type="EMBL" id="LC477690">
    <property type="protein sequence ID" value="BBJ77940.1"/>
    <property type="molecule type" value="Viral_cRNA"/>
</dbReference>
<accession>A0A1Q2TSQ6</accession>
<evidence type="ECO:0000256" key="1">
    <source>
        <dbReference type="ARBA" id="ARBA00004328"/>
    </source>
</evidence>
<dbReference type="EMBL" id="LC477696">
    <property type="protein sequence ID" value="BBJ77982.1"/>
    <property type="molecule type" value="Viral_cRNA"/>
</dbReference>
<proteinExistence type="predicted"/>
<dbReference type="GO" id="GO:0044423">
    <property type="term" value="C:virion component"/>
    <property type="evidence" value="ECO:0007669"/>
    <property type="project" value="UniProtKB-KW"/>
</dbReference>
<dbReference type="Gene3D" id="2.70.20.60">
    <property type="entry name" value="Viral matrix protein, C-terminal domain"/>
    <property type="match status" value="1"/>
</dbReference>
<protein>
    <recommendedName>
        <fullName evidence="2">Matrix protein</fullName>
    </recommendedName>
</protein>
<dbReference type="EMBL" id="LC477693">
    <property type="protein sequence ID" value="BBJ77961.1"/>
    <property type="molecule type" value="Viral_cRNA"/>
</dbReference>
<organism evidence="7">
    <name type="scientific">Metaavulavirus falklandense</name>
    <dbReference type="NCBI Taxonomy" id="2560309"/>
    <lineage>
        <taxon>Viruses</taxon>
        <taxon>Riboviria</taxon>
        <taxon>Orthornavirae</taxon>
        <taxon>Negarnaviricota</taxon>
        <taxon>Haploviricotina</taxon>
        <taxon>Monjiviricetes</taxon>
        <taxon>Mononegavirales</taxon>
        <taxon>Paramyxoviridae</taxon>
        <taxon>Avulavirinae</taxon>
        <taxon>Metaavulavirus</taxon>
    </lineage>
</organism>
<dbReference type="EMBL" id="LC187309">
    <property type="protein sequence ID" value="BAW94652.1"/>
    <property type="molecule type" value="Viral_cRNA"/>
</dbReference>
<evidence type="ECO:0000256" key="2">
    <source>
        <dbReference type="ARBA" id="ARBA00017678"/>
    </source>
</evidence>
<evidence type="ECO:0000256" key="3">
    <source>
        <dbReference type="ARBA" id="ARBA00022844"/>
    </source>
</evidence>
<dbReference type="EMBL" id="LC477692">
    <property type="protein sequence ID" value="BBJ77954.1"/>
    <property type="molecule type" value="Viral_cRNA"/>
</dbReference>
<sequence>MASTSIKLYTDPSAKDLELLSFPLIFRQQDDGTRRLQPQVRYDHIGDSRGGKESSIFLTVYGFIIANPGRNMRTGFETVNEATKPDCITAGLVVLGAVRQDNVPEKIVEDVFALDISIKKSATSHEKMTVIIHNCPFSLQRVITVRSGGFITSAEDCIKCPSKLQAGVNYGFKPMFLSFTYLNHGKVFRVPRAMYAIQSNLLFKVQLEIEFRLQINADHPQAKMLKKVETNGETIFCGYAWFHLCNFKKTNAKGEARTLVNLQEKVRAMGIKVSLHDLWGPTVIAQITGKSSKYAQGFFSSSGTSCLPVSKSSPELAKLMWSCSTCISEATIIIQAGEKRELLRSEDLEVKGAVEVNKKSIPHLNPFRK</sequence>
<keyword evidence="4" id="KW-0468">Viral matrix protein</keyword>
<dbReference type="Pfam" id="PF00661">
    <property type="entry name" value="Matrix_Paramyxo_N"/>
    <property type="match status" value="1"/>
</dbReference>
<reference evidence="9" key="2">
    <citation type="submission" date="2019-04" db="EMBL/GenBank/DDBJ databases">
        <title>Improvement of Recombinant Avian Paramyxovirus Serotype 10 Vector Vaccine by additional Untranslated Regions.</title>
        <authorList>
            <person name="Tsunekuni R."/>
            <person name="Saito T."/>
        </authorList>
    </citation>
    <scope>NUCLEOTIDE SEQUENCE</scope>
    <source>
        <strain evidence="9">RAPMV-10-FI324/YmHA</strain>
    </source>
</reference>
<evidence type="ECO:0000259" key="5">
    <source>
        <dbReference type="Pfam" id="PF00661"/>
    </source>
</evidence>
<dbReference type="InterPro" id="IPR055413">
    <property type="entry name" value="Matrix_Paramyxo_C"/>
</dbReference>
<dbReference type="Gene3D" id="2.70.20.50">
    <property type="entry name" value="Viral matrix protein, N-terminal domain"/>
    <property type="match status" value="1"/>
</dbReference>
<reference evidence="7" key="1">
    <citation type="journal article" date="2017" name="Avian Dis.">
        <title>Recombinant Avian Paramyxovirus Serotypes 2, 6, and 10 as Vaccine Vectors for Highly Pathogenic Avian Influenza in Chickens with Antibodies Against Newcastle Disease Virus.</title>
        <authorList>
            <person name="Tsunekuni R."/>
            <person name="Hikono H."/>
            <person name="Tanikawa T."/>
            <person name="Kurata R."/>
            <person name="Nakaya T."/>
            <person name="Saito T."/>
        </authorList>
    </citation>
    <scope>NUCLEOTIDE SEQUENCE</scope>
    <source>
        <strain evidence="7">RAPMV-10-FI324</strain>
        <strain evidence="8">RAPMV-10-FI324/YmHA</strain>
    </source>
</reference>
<dbReference type="GO" id="GO:0019068">
    <property type="term" value="P:virion assembly"/>
    <property type="evidence" value="ECO:0007669"/>
    <property type="project" value="InterPro"/>
</dbReference>
<comment type="subcellular location">
    <subcellularLocation>
        <location evidence="1">Virion</location>
    </subcellularLocation>
</comment>
<name>A0A1Q2TSQ6_9MONO</name>
<dbReference type="InterPro" id="IPR042540">
    <property type="entry name" value="Matrix_N"/>
</dbReference>